<dbReference type="GO" id="GO:0016491">
    <property type="term" value="F:oxidoreductase activity"/>
    <property type="evidence" value="ECO:0007669"/>
    <property type="project" value="InterPro"/>
</dbReference>
<dbReference type="Gene3D" id="3.40.50.720">
    <property type="entry name" value="NAD(P)-binding Rossmann-like Domain"/>
    <property type="match status" value="1"/>
</dbReference>
<organism evidence="5 6">
    <name type="scientific">Chloropicon roscoffensis</name>
    <dbReference type="NCBI Taxonomy" id="1461544"/>
    <lineage>
        <taxon>Eukaryota</taxon>
        <taxon>Viridiplantae</taxon>
        <taxon>Chlorophyta</taxon>
        <taxon>Chloropicophyceae</taxon>
        <taxon>Chloropicales</taxon>
        <taxon>Chloropicaceae</taxon>
        <taxon>Chloropicon</taxon>
    </lineage>
</organism>
<comment type="similarity">
    <text evidence="1">Belongs to the HIBADH-related family. NP60 subfamily.</text>
</comment>
<dbReference type="InterPro" id="IPR013328">
    <property type="entry name" value="6PGD_dom2"/>
</dbReference>
<name>A0AAX4PGH5_9CHLO</name>
<dbReference type="GO" id="GO:0051287">
    <property type="term" value="F:NAD binding"/>
    <property type="evidence" value="ECO:0007669"/>
    <property type="project" value="InterPro"/>
</dbReference>
<dbReference type="InterPro" id="IPR029154">
    <property type="entry name" value="HIBADH-like_NADP-bd"/>
</dbReference>
<dbReference type="PROSITE" id="PS00895">
    <property type="entry name" value="3_HYDROXYISOBUT_DH"/>
    <property type="match status" value="1"/>
</dbReference>
<feature type="domain" description="3-hydroxyisobutyrate dehydrogenase-like NAD-binding" evidence="4">
    <location>
        <begin position="237"/>
        <end position="356"/>
    </location>
</feature>
<evidence type="ECO:0000256" key="2">
    <source>
        <dbReference type="SAM" id="MobiDB-lite"/>
    </source>
</evidence>
<proteinExistence type="inferred from homology"/>
<dbReference type="AlphaFoldDB" id="A0AAX4PGH5"/>
<protein>
    <submittedName>
        <fullName evidence="5">Glyoxylate/succinic semialdehyde reductase</fullName>
    </submittedName>
</protein>
<dbReference type="PANTHER" id="PTHR43580:SF2">
    <property type="entry name" value="CYTOKINE-LIKE NUCLEAR FACTOR N-PAC"/>
    <property type="match status" value="1"/>
</dbReference>
<dbReference type="InterPro" id="IPR051265">
    <property type="entry name" value="HIBADH-related_NP60_sf"/>
</dbReference>
<feature type="domain" description="6-phosphogluconate dehydrogenase NADP-binding" evidence="3">
    <location>
        <begin position="75"/>
        <end position="234"/>
    </location>
</feature>
<reference evidence="5 6" key="1">
    <citation type="submission" date="2024-03" db="EMBL/GenBank/DDBJ databases">
        <title>Complete genome sequence of the green alga Chloropicon roscoffensis RCC1871.</title>
        <authorList>
            <person name="Lemieux C."/>
            <person name="Pombert J.-F."/>
            <person name="Otis C."/>
            <person name="Turmel M."/>
        </authorList>
    </citation>
    <scope>NUCLEOTIDE SEQUENCE [LARGE SCALE GENOMIC DNA]</scope>
    <source>
        <strain evidence="5 6">RCC1871</strain>
    </source>
</reference>
<dbReference type="FunFam" id="3.40.50.720:FF:000058">
    <property type="entry name" value="Putative oxidoreductase GLYR1 homolog"/>
    <property type="match status" value="1"/>
</dbReference>
<dbReference type="Proteomes" id="UP001472866">
    <property type="component" value="Chromosome 12"/>
</dbReference>
<sequence>MLLATPRATASPVHVHRPAFNVARSDSNRQTRGARQAERVRARSYRSSGARERRGKAKVAPRAAEAGEIKNSMGKVGFIGLGIMGKPMASNLLKAGFEVVVYNRTQAKCDELVKLGATAAKTPAEVVGACDTTVCMLADPKACLEVALGENGITSAIEAGKAVVDMSTVDAATSAQIYEAVKAKGGRFLEAPVSGSKKPAEDGALVILGAGDKDVYDESLPLFEVMGKKSVYLGDIGNGAKMKLVVNMMLGCMTTTFSEAIGLAEKSGLNRDEFFDVLGAGALQSPWYTIKGNAVKNELYGEHQVTFPMKHAQKDLRLALELGEQVNQSLTVAHETNELFKEAMAQGLQDCDLIAVHPVISKKEFNK</sequence>
<keyword evidence="6" id="KW-1185">Reference proteome</keyword>
<evidence type="ECO:0000256" key="1">
    <source>
        <dbReference type="ARBA" id="ARBA00007598"/>
    </source>
</evidence>
<evidence type="ECO:0000313" key="6">
    <source>
        <dbReference type="Proteomes" id="UP001472866"/>
    </source>
</evidence>
<evidence type="ECO:0000313" key="5">
    <source>
        <dbReference type="EMBL" id="WZN65497.1"/>
    </source>
</evidence>
<gene>
    <name evidence="5" type="ORF">HKI87_12g70560</name>
</gene>
<evidence type="ECO:0000259" key="3">
    <source>
        <dbReference type="Pfam" id="PF03446"/>
    </source>
</evidence>
<dbReference type="GO" id="GO:0050661">
    <property type="term" value="F:NADP binding"/>
    <property type="evidence" value="ECO:0007669"/>
    <property type="project" value="InterPro"/>
</dbReference>
<dbReference type="InterPro" id="IPR006115">
    <property type="entry name" value="6PGDH_NADP-bd"/>
</dbReference>
<accession>A0AAX4PGH5</accession>
<dbReference type="SUPFAM" id="SSF48179">
    <property type="entry name" value="6-phosphogluconate dehydrogenase C-terminal domain-like"/>
    <property type="match status" value="1"/>
</dbReference>
<dbReference type="Gene3D" id="1.10.1040.10">
    <property type="entry name" value="N-(1-d-carboxylethyl)-l-norvaline Dehydrogenase, domain 2"/>
    <property type="match status" value="1"/>
</dbReference>
<evidence type="ECO:0000259" key="4">
    <source>
        <dbReference type="Pfam" id="PF14833"/>
    </source>
</evidence>
<dbReference type="Pfam" id="PF03446">
    <property type="entry name" value="NAD_binding_2"/>
    <property type="match status" value="1"/>
</dbReference>
<dbReference type="Pfam" id="PF14833">
    <property type="entry name" value="NAD_binding_11"/>
    <property type="match status" value="1"/>
</dbReference>
<dbReference type="SUPFAM" id="SSF51735">
    <property type="entry name" value="NAD(P)-binding Rossmann-fold domains"/>
    <property type="match status" value="1"/>
</dbReference>
<dbReference type="InterPro" id="IPR008927">
    <property type="entry name" value="6-PGluconate_DH-like_C_sf"/>
</dbReference>
<dbReference type="InterPro" id="IPR036291">
    <property type="entry name" value="NAD(P)-bd_dom_sf"/>
</dbReference>
<dbReference type="PANTHER" id="PTHR43580">
    <property type="entry name" value="OXIDOREDUCTASE GLYR1-RELATED"/>
    <property type="match status" value="1"/>
</dbReference>
<dbReference type="InterPro" id="IPR002204">
    <property type="entry name" value="3-OH-isobutyrate_DH-rel_CS"/>
</dbReference>
<dbReference type="EMBL" id="CP151512">
    <property type="protein sequence ID" value="WZN65497.1"/>
    <property type="molecule type" value="Genomic_DNA"/>
</dbReference>
<feature type="region of interest" description="Disordered" evidence="2">
    <location>
        <begin position="25"/>
        <end position="63"/>
    </location>
</feature>